<reference evidence="3" key="1">
    <citation type="submission" date="2018-01" db="EMBL/GenBank/DDBJ databases">
        <authorList>
            <person name="Clerissi C."/>
        </authorList>
    </citation>
    <scope>NUCLEOTIDE SEQUENCE</scope>
    <source>
        <strain evidence="3">Cupriavidus taiwanensis STM 3521</strain>
    </source>
</reference>
<evidence type="ECO:0000313" key="3">
    <source>
        <dbReference type="EMBL" id="SOY39666.1"/>
    </source>
</evidence>
<dbReference type="EMBL" id="OFSP01000001">
    <property type="protein sequence ID" value="SOY39666.1"/>
    <property type="molecule type" value="Genomic_DNA"/>
</dbReference>
<sequence>MNHALLAACVGLLLTGCSTYQAVTPVDRLDPTDPVVAFQMPAGGGPLGNYGANGTLLCVVVNPVSGNDFVENFLSSLRRRNFEVKVLQAQSSVAACPMVALYAARGAWYWNAYLNNADITVFRNGDRVGKAVYNANRSAGGLNLSNFVQPSSKLDELVEQLFPGMLPPPPPGTAATPAEQDAAPAA</sequence>
<keyword evidence="2" id="KW-0732">Signal</keyword>
<feature type="region of interest" description="Disordered" evidence="1">
    <location>
        <begin position="165"/>
        <end position="186"/>
    </location>
</feature>
<keyword evidence="3" id="KW-0449">Lipoprotein</keyword>
<feature type="signal peptide" evidence="2">
    <location>
        <begin position="1"/>
        <end position="22"/>
    </location>
</feature>
<feature type="chain" id="PRO_5016731214" evidence="2">
    <location>
        <begin position="23"/>
        <end position="186"/>
    </location>
</feature>
<dbReference type="AlphaFoldDB" id="A0A375B7T5"/>
<comment type="caution">
    <text evidence="3">The sequence shown here is derived from an EMBL/GenBank/DDBJ whole genome shotgun (WGS) entry which is preliminary data.</text>
</comment>
<feature type="compositionally biased region" description="Low complexity" evidence="1">
    <location>
        <begin position="173"/>
        <end position="186"/>
    </location>
</feature>
<evidence type="ECO:0000256" key="2">
    <source>
        <dbReference type="SAM" id="SignalP"/>
    </source>
</evidence>
<dbReference type="RefSeq" id="WP_116335742.1">
    <property type="nucleotide sequence ID" value="NZ_LT976856.1"/>
</dbReference>
<dbReference type="Proteomes" id="UP000256297">
    <property type="component" value="Chromosome CBM2589_b"/>
</dbReference>
<accession>A0A375B7T5</accession>
<protein>
    <submittedName>
        <fullName evidence="3">Lipoprotein</fullName>
    </submittedName>
</protein>
<gene>
    <name evidence="3" type="ORF">CBM2589_B10017</name>
</gene>
<proteinExistence type="predicted"/>
<evidence type="ECO:0000256" key="1">
    <source>
        <dbReference type="SAM" id="MobiDB-lite"/>
    </source>
</evidence>
<name>A0A375B7T5_9BURK</name>
<dbReference type="NCBIfam" id="NF040519">
    <property type="entry name" value="Sbal_3080_fam"/>
    <property type="match status" value="1"/>
</dbReference>
<organism evidence="3">
    <name type="scientific">Cupriavidus taiwanensis</name>
    <dbReference type="NCBI Taxonomy" id="164546"/>
    <lineage>
        <taxon>Bacteria</taxon>
        <taxon>Pseudomonadati</taxon>
        <taxon>Pseudomonadota</taxon>
        <taxon>Betaproteobacteria</taxon>
        <taxon>Burkholderiales</taxon>
        <taxon>Burkholderiaceae</taxon>
        <taxon>Cupriavidus</taxon>
    </lineage>
</organism>